<name>A0ABR6YAE6_9BURK</name>
<feature type="signal peptide" evidence="1">
    <location>
        <begin position="1"/>
        <end position="25"/>
    </location>
</feature>
<accession>A0ABR6YAE6</accession>
<keyword evidence="1" id="KW-0732">Signal</keyword>
<organism evidence="2 3">
    <name type="scientific">Undibacterium flavidum</name>
    <dbReference type="NCBI Taxonomy" id="2762297"/>
    <lineage>
        <taxon>Bacteria</taxon>
        <taxon>Pseudomonadati</taxon>
        <taxon>Pseudomonadota</taxon>
        <taxon>Betaproteobacteria</taxon>
        <taxon>Burkholderiales</taxon>
        <taxon>Oxalobacteraceae</taxon>
        <taxon>Undibacterium</taxon>
    </lineage>
</organism>
<evidence type="ECO:0000313" key="3">
    <source>
        <dbReference type="Proteomes" id="UP000624279"/>
    </source>
</evidence>
<gene>
    <name evidence="2" type="ORF">H8K55_08145</name>
</gene>
<keyword evidence="3" id="KW-1185">Reference proteome</keyword>
<dbReference type="RefSeq" id="WP_186941582.1">
    <property type="nucleotide sequence ID" value="NZ_JACOGA010000006.1"/>
</dbReference>
<sequence length="173" mass="18778">MMFRNAIAAVSLMLLSLALSAQSQAQQVIIQCDSKAGEMNIRYRASVEPESPGVSDPSPGTQRIDFSSLVRPTVCPESGVCMITELKEAKLTCQLPGAIYGLTFKPVPGNSNRQGMCGGVISGTVEIKKNAQPFMPKTSFDTAMCSDKEDAVLEFIHIAVNKKSPELRWRKLP</sequence>
<feature type="chain" id="PRO_5046815768" evidence="1">
    <location>
        <begin position="26"/>
        <end position="173"/>
    </location>
</feature>
<comment type="caution">
    <text evidence="2">The sequence shown here is derived from an EMBL/GenBank/DDBJ whole genome shotgun (WGS) entry which is preliminary data.</text>
</comment>
<evidence type="ECO:0000256" key="1">
    <source>
        <dbReference type="SAM" id="SignalP"/>
    </source>
</evidence>
<dbReference type="EMBL" id="JACOGA010000006">
    <property type="protein sequence ID" value="MBC3873554.1"/>
    <property type="molecule type" value="Genomic_DNA"/>
</dbReference>
<dbReference type="Proteomes" id="UP000624279">
    <property type="component" value="Unassembled WGS sequence"/>
</dbReference>
<evidence type="ECO:0000313" key="2">
    <source>
        <dbReference type="EMBL" id="MBC3873554.1"/>
    </source>
</evidence>
<proteinExistence type="predicted"/>
<reference evidence="2 3" key="1">
    <citation type="submission" date="2020-08" db="EMBL/GenBank/DDBJ databases">
        <title>Novel species isolated from subtropical streams in China.</title>
        <authorList>
            <person name="Lu H."/>
        </authorList>
    </citation>
    <scope>NUCLEOTIDE SEQUENCE [LARGE SCALE GENOMIC DNA]</scope>
    <source>
        <strain evidence="2 3">LX15W</strain>
    </source>
</reference>
<protein>
    <submittedName>
        <fullName evidence="2">Uncharacterized protein</fullName>
    </submittedName>
</protein>